<keyword evidence="3 4" id="KW-0326">Glycosidase</keyword>
<dbReference type="InterPro" id="IPR023296">
    <property type="entry name" value="Glyco_hydro_beta-prop_sf"/>
</dbReference>
<feature type="signal peptide" evidence="5">
    <location>
        <begin position="1"/>
        <end position="18"/>
    </location>
</feature>
<dbReference type="Gene3D" id="2.115.10.20">
    <property type="entry name" value="Glycosyl hydrolase domain, family 43"/>
    <property type="match status" value="1"/>
</dbReference>
<keyword evidence="2 4" id="KW-0378">Hydrolase</keyword>
<evidence type="ECO:0000256" key="2">
    <source>
        <dbReference type="ARBA" id="ARBA00022801"/>
    </source>
</evidence>
<dbReference type="Proteomes" id="UP001444661">
    <property type="component" value="Unassembled WGS sequence"/>
</dbReference>
<evidence type="ECO:0000256" key="1">
    <source>
        <dbReference type="ARBA" id="ARBA00009865"/>
    </source>
</evidence>
<sequence length="473" mass="51748">MKPLFLLSAFSISRTVWGTSWIVPGAVWYDTAGQKIDAHGGGVVQRGSTWYWVGYSASDSETDDRGTEDQTPLMYQSTDLVNWENLGKQAPSVTGMWRPKFASPNGSSFWLYGQQDRNVLSLSSSQFVGGYSQKAKGLLPPNKYSYSDTGMFLDEATNVWYLLTSADHNTVQINKINSDGSIGSLASTLTKGAYEAPGILESDGIYFLIVSGKTGYRANANQAFWATSPAGPWTGPSDVAPPAEKTYNSQNTYEFAVAGSQATTYVYMGDAWDSKGTEASNYVWLPVAVDAKAKKVTLQYHAMWKVDPVTGVVSYPATRKRYAAAEAEMSGRDGVVVPMAADRCFGGDENVCAAAATTDSDNNIKQQRTMVHRLRTGDEVTFRNVTGRFKTPHEWVSVRYTVNDPDAGEAYIKVNDQTTPVNLSEYNSRAGYHHMVPVRLRLDEGDVNTITLGAIGTAGFEMEVEGLELHEDD</sequence>
<evidence type="ECO:0000313" key="7">
    <source>
        <dbReference type="Proteomes" id="UP001444661"/>
    </source>
</evidence>
<keyword evidence="7" id="KW-1185">Reference proteome</keyword>
<evidence type="ECO:0000313" key="6">
    <source>
        <dbReference type="EMBL" id="KAK8039311.1"/>
    </source>
</evidence>
<feature type="chain" id="PRO_5046341694" evidence="5">
    <location>
        <begin position="19"/>
        <end position="473"/>
    </location>
</feature>
<name>A0ABR1SYB2_9PEZI</name>
<dbReference type="PANTHER" id="PTHR22925">
    <property type="entry name" value="GLYCOSYL HYDROLASE 43 FAMILY MEMBER"/>
    <property type="match status" value="1"/>
</dbReference>
<dbReference type="PANTHER" id="PTHR22925:SF3">
    <property type="entry name" value="GLYCOSYL HYDROLASE FAMILY PROTEIN 43"/>
    <property type="match status" value="1"/>
</dbReference>
<proteinExistence type="inferred from homology"/>
<evidence type="ECO:0000256" key="5">
    <source>
        <dbReference type="SAM" id="SignalP"/>
    </source>
</evidence>
<gene>
    <name evidence="6" type="ORF">PG993_007722</name>
</gene>
<comment type="similarity">
    <text evidence="1 4">Belongs to the glycosyl hydrolase 43 family.</text>
</comment>
<evidence type="ECO:0000256" key="4">
    <source>
        <dbReference type="RuleBase" id="RU361187"/>
    </source>
</evidence>
<dbReference type="EMBL" id="JAQQWK010000006">
    <property type="protein sequence ID" value="KAK8039311.1"/>
    <property type="molecule type" value="Genomic_DNA"/>
</dbReference>
<dbReference type="SUPFAM" id="SSF75005">
    <property type="entry name" value="Arabinanase/levansucrase/invertase"/>
    <property type="match status" value="1"/>
</dbReference>
<dbReference type="GO" id="GO:0016787">
    <property type="term" value="F:hydrolase activity"/>
    <property type="evidence" value="ECO:0007669"/>
    <property type="project" value="UniProtKB-KW"/>
</dbReference>
<accession>A0ABR1SYB2</accession>
<dbReference type="Pfam" id="PF04616">
    <property type="entry name" value="Glyco_hydro_43"/>
    <property type="match status" value="1"/>
</dbReference>
<protein>
    <submittedName>
        <fullName evidence="6">Family 43 glycoside hydrolase</fullName>
    </submittedName>
</protein>
<dbReference type="InterPro" id="IPR006710">
    <property type="entry name" value="Glyco_hydro_43"/>
</dbReference>
<organism evidence="6 7">
    <name type="scientific">Apiospora rasikravindrae</name>
    <dbReference type="NCBI Taxonomy" id="990691"/>
    <lineage>
        <taxon>Eukaryota</taxon>
        <taxon>Fungi</taxon>
        <taxon>Dikarya</taxon>
        <taxon>Ascomycota</taxon>
        <taxon>Pezizomycotina</taxon>
        <taxon>Sordariomycetes</taxon>
        <taxon>Xylariomycetidae</taxon>
        <taxon>Amphisphaeriales</taxon>
        <taxon>Apiosporaceae</taxon>
        <taxon>Apiospora</taxon>
    </lineage>
</organism>
<evidence type="ECO:0000256" key="3">
    <source>
        <dbReference type="ARBA" id="ARBA00023295"/>
    </source>
</evidence>
<keyword evidence="5" id="KW-0732">Signal</keyword>
<comment type="caution">
    <text evidence="6">The sequence shown here is derived from an EMBL/GenBank/DDBJ whole genome shotgun (WGS) entry which is preliminary data.</text>
</comment>
<reference evidence="6 7" key="1">
    <citation type="submission" date="2023-01" db="EMBL/GenBank/DDBJ databases">
        <title>Analysis of 21 Apiospora genomes using comparative genomics revels a genus with tremendous synthesis potential of carbohydrate active enzymes and secondary metabolites.</title>
        <authorList>
            <person name="Sorensen T."/>
        </authorList>
    </citation>
    <scope>NUCLEOTIDE SEQUENCE [LARGE SCALE GENOMIC DNA]</scope>
    <source>
        <strain evidence="6 7">CBS 33761</strain>
    </source>
</reference>